<name>A0ACC2T488_9FUNG</name>
<dbReference type="EMBL" id="QTSX02003629">
    <property type="protein sequence ID" value="KAJ9069473.1"/>
    <property type="molecule type" value="Genomic_DNA"/>
</dbReference>
<proteinExistence type="predicted"/>
<reference evidence="1" key="1">
    <citation type="submission" date="2022-04" db="EMBL/GenBank/DDBJ databases">
        <title>Genome of the entomopathogenic fungus Entomophthora muscae.</title>
        <authorList>
            <person name="Elya C."/>
            <person name="Lovett B.R."/>
            <person name="Lee E."/>
            <person name="Macias A.M."/>
            <person name="Hajek A.E."/>
            <person name="De Bivort B.L."/>
            <person name="Kasson M.T."/>
            <person name="De Fine Licht H.H."/>
            <person name="Stajich J.E."/>
        </authorList>
    </citation>
    <scope>NUCLEOTIDE SEQUENCE</scope>
    <source>
        <strain evidence="1">Berkeley</strain>
    </source>
</reference>
<protein>
    <submittedName>
        <fullName evidence="1">Uncharacterized protein</fullName>
    </submittedName>
</protein>
<accession>A0ACC2T488</accession>
<dbReference type="Proteomes" id="UP001165960">
    <property type="component" value="Unassembled WGS sequence"/>
</dbReference>
<gene>
    <name evidence="1" type="ORF">DSO57_1018252</name>
</gene>
<organism evidence="1 2">
    <name type="scientific">Entomophthora muscae</name>
    <dbReference type="NCBI Taxonomy" id="34485"/>
    <lineage>
        <taxon>Eukaryota</taxon>
        <taxon>Fungi</taxon>
        <taxon>Fungi incertae sedis</taxon>
        <taxon>Zoopagomycota</taxon>
        <taxon>Entomophthoromycotina</taxon>
        <taxon>Entomophthoromycetes</taxon>
        <taxon>Entomophthorales</taxon>
        <taxon>Entomophthoraceae</taxon>
        <taxon>Entomophthora</taxon>
    </lineage>
</organism>
<keyword evidence="2" id="KW-1185">Reference proteome</keyword>
<evidence type="ECO:0000313" key="1">
    <source>
        <dbReference type="EMBL" id="KAJ9069473.1"/>
    </source>
</evidence>
<sequence length="446" mass="50315">MDLPYYFWEEVIPYVSSASDTPYCQVSRLWQFLFGQMKEVRLCLDEGPSDSVADDCPARSLVASGPNVLQDVRVRQLLPQLTRLKFKLGGESSIDYMELIAVLKHLKLKVLHLDFSGARYRLTPLLAATNFVSSLTLLLLDLSSEKVQDMIDNLNHPRLLTLVLWITTLSQSNLDVMLSKLPGLRELGLMWKDNASQLPLELNIEHTGLRSITMGRFYAVDSRQPNVVRTKSLASLKRLALCVPFRSLTPSLTLECLSTLGINITKERQWFYTFPNLKRLNLDCRRIEPVGLKELLTQLPHLVRLRLHNLKDPHFLLTLPQTPLGITHLSLECRLSYSPELLTALSTLMPNLFYLHLGAFSLPPGDLAAFTFANLSILYLTLTRSITLSALEQVIGSAPELDRVLVSGCVAPDLITYLHSRSTLRIEPVPFLADSTQAQDYLNVMF</sequence>
<evidence type="ECO:0000313" key="2">
    <source>
        <dbReference type="Proteomes" id="UP001165960"/>
    </source>
</evidence>
<comment type="caution">
    <text evidence="1">The sequence shown here is derived from an EMBL/GenBank/DDBJ whole genome shotgun (WGS) entry which is preliminary data.</text>
</comment>